<feature type="compositionally biased region" description="Low complexity" evidence="2">
    <location>
        <begin position="374"/>
        <end position="385"/>
    </location>
</feature>
<sequence>MNGIYNEAFQPHISNIFTQSQVNTALLAWLPTKLEPYLTGIMAVDMFITTVLASGITTLAFKFFRSLRKGVPWKNDKTVTIQIEYYTTGKYGIQNVNVFYEALSWIISQQTKKLDKGSFVVRPITNLAKNFFDRGDDDDEFAPPGFNILPENDQQITIEYDGKEFYVTIHMSEQEIINNGNNILNHNFEENIPFPNPNSNTKKSAPSIYLTTAKDANTSVDDLSEFLNQIVRSYLENQKKMKIRSRYERSENMWQNIHPLSSIKGLDSVALDESLEKLLKKELDLFINDKGFYERVGMPYRRGILLYGRPGTGKTSLINAISSHLSRNIYYLNLKNISDDNELSAAFSDVPENQIIVLEDVDAQSEVLHKRSKNSNTSSTSSSTKSSKKDKDSKVDNYSKFSLSTFLGCLDGHSLSEGNIIIMTTNHIEYLDPACIRPGRMDVRLNLGYCSHYQIKKMFKSVVENPEIEFSQEILEKIPENLLPPCEVMMTMVLYRNEIERIPQMVYELVAKYKDMKPEDIAKQMEEEAASYGKKEEPRPRSLKVKNEIGLPSKFYKLGAKQKAMRLLNIANANFVNQMKKGPYYEEQINDEVEEEEGEEELEDEDNEDNENNEEARKVDETNKEVVKKKGEPILSSEEDIDNSSNTDIEVEDGYHNNISFKYFKMQDKEFFSKPSDSNVDKKRKLRSGEESLKEIYQEIREENNQPFSPPEKKKQTNKSSERRKTRSTEKASQEEQKDVVLEEMKSFSIKSSREAWTTEELKKLLTKFKVTIDKPSPNEFVKEFPSRSKKAIAHKLDFIDKKIRKSLNNGDILF</sequence>
<accession>A0A2Z6SEH0</accession>
<feature type="compositionally biased region" description="Basic and acidic residues" evidence="2">
    <location>
        <begin position="711"/>
        <end position="738"/>
    </location>
</feature>
<comment type="caution">
    <text evidence="5">The sequence shown here is derived from an EMBL/GenBank/DDBJ whole genome shotgun (WGS) entry which is preliminary data.</text>
</comment>
<dbReference type="Gene3D" id="3.40.50.300">
    <property type="entry name" value="P-loop containing nucleotide triphosphate hydrolases"/>
    <property type="match status" value="1"/>
</dbReference>
<evidence type="ECO:0000256" key="3">
    <source>
        <dbReference type="SAM" id="Phobius"/>
    </source>
</evidence>
<dbReference type="AlphaFoldDB" id="A0A2Z6SEH0"/>
<gene>
    <name evidence="5" type="ORF">RclHR1_00530022</name>
</gene>
<proteinExistence type="inferred from homology"/>
<dbReference type="InterPro" id="IPR050747">
    <property type="entry name" value="Mitochondrial_chaperone_BCS1"/>
</dbReference>
<feature type="compositionally biased region" description="Basic and acidic residues" evidence="2">
    <location>
        <begin position="614"/>
        <end position="632"/>
    </location>
</feature>
<dbReference type="Proteomes" id="UP000247702">
    <property type="component" value="Unassembled WGS sequence"/>
</dbReference>
<dbReference type="GO" id="GO:0005524">
    <property type="term" value="F:ATP binding"/>
    <property type="evidence" value="ECO:0007669"/>
    <property type="project" value="InterPro"/>
</dbReference>
<feature type="region of interest" description="Disordered" evidence="2">
    <location>
        <begin position="368"/>
        <end position="395"/>
    </location>
</feature>
<keyword evidence="3" id="KW-1133">Transmembrane helix</keyword>
<feature type="compositionally biased region" description="Basic and acidic residues" evidence="2">
    <location>
        <begin position="695"/>
        <end position="704"/>
    </location>
</feature>
<reference evidence="5 6" key="1">
    <citation type="submission" date="2017-11" db="EMBL/GenBank/DDBJ databases">
        <title>The genome of Rhizophagus clarus HR1 reveals common genetic basis of auxotrophy among arbuscular mycorrhizal fungi.</title>
        <authorList>
            <person name="Kobayashi Y."/>
        </authorList>
    </citation>
    <scope>NUCLEOTIDE SEQUENCE [LARGE SCALE GENOMIC DNA]</scope>
    <source>
        <strain evidence="5 6">HR1</strain>
    </source>
</reference>
<keyword evidence="3" id="KW-0812">Transmembrane</keyword>
<dbReference type="EMBL" id="BEXD01003904">
    <property type="protein sequence ID" value="GBC03747.1"/>
    <property type="molecule type" value="Genomic_DNA"/>
</dbReference>
<dbReference type="InterPro" id="IPR003593">
    <property type="entry name" value="AAA+_ATPase"/>
</dbReference>
<feature type="transmembrane region" description="Helical" evidence="3">
    <location>
        <begin position="37"/>
        <end position="61"/>
    </location>
</feature>
<dbReference type="GO" id="GO:0016887">
    <property type="term" value="F:ATP hydrolysis activity"/>
    <property type="evidence" value="ECO:0007669"/>
    <property type="project" value="InterPro"/>
</dbReference>
<evidence type="ECO:0000313" key="5">
    <source>
        <dbReference type="EMBL" id="GBC03747.1"/>
    </source>
</evidence>
<keyword evidence="3" id="KW-0472">Membrane</keyword>
<feature type="region of interest" description="Disordered" evidence="2">
    <location>
        <begin position="591"/>
        <end position="654"/>
    </location>
</feature>
<evidence type="ECO:0000259" key="4">
    <source>
        <dbReference type="SMART" id="SM00382"/>
    </source>
</evidence>
<feature type="region of interest" description="Disordered" evidence="2">
    <location>
        <begin position="695"/>
        <end position="738"/>
    </location>
</feature>
<evidence type="ECO:0000313" key="6">
    <source>
        <dbReference type="Proteomes" id="UP000247702"/>
    </source>
</evidence>
<evidence type="ECO:0000256" key="1">
    <source>
        <dbReference type="ARBA" id="ARBA00007448"/>
    </source>
</evidence>
<feature type="domain" description="AAA+ ATPase" evidence="4">
    <location>
        <begin position="300"/>
        <end position="451"/>
    </location>
</feature>
<feature type="compositionally biased region" description="Acidic residues" evidence="2">
    <location>
        <begin position="591"/>
        <end position="613"/>
    </location>
</feature>
<name>A0A2Z6SEH0_9GLOM</name>
<comment type="similarity">
    <text evidence="1">Belongs to the AAA ATPase family. BCS1 subfamily.</text>
</comment>
<dbReference type="PANTHER" id="PTHR23070">
    <property type="entry name" value="BCS1 AAA-TYPE ATPASE"/>
    <property type="match status" value="1"/>
</dbReference>
<protein>
    <recommendedName>
        <fullName evidence="4">AAA+ ATPase domain-containing protein</fullName>
    </recommendedName>
</protein>
<dbReference type="InterPro" id="IPR027417">
    <property type="entry name" value="P-loop_NTPase"/>
</dbReference>
<dbReference type="SUPFAM" id="SSF52540">
    <property type="entry name" value="P-loop containing nucleoside triphosphate hydrolases"/>
    <property type="match status" value="1"/>
</dbReference>
<evidence type="ECO:0000256" key="2">
    <source>
        <dbReference type="SAM" id="MobiDB-lite"/>
    </source>
</evidence>
<organism evidence="5 6">
    <name type="scientific">Rhizophagus clarus</name>
    <dbReference type="NCBI Taxonomy" id="94130"/>
    <lineage>
        <taxon>Eukaryota</taxon>
        <taxon>Fungi</taxon>
        <taxon>Fungi incertae sedis</taxon>
        <taxon>Mucoromycota</taxon>
        <taxon>Glomeromycotina</taxon>
        <taxon>Glomeromycetes</taxon>
        <taxon>Glomerales</taxon>
        <taxon>Glomeraceae</taxon>
        <taxon>Rhizophagus</taxon>
    </lineage>
</organism>
<keyword evidence="6" id="KW-1185">Reference proteome</keyword>
<dbReference type="InterPro" id="IPR003959">
    <property type="entry name" value="ATPase_AAA_core"/>
</dbReference>
<dbReference type="Pfam" id="PF00004">
    <property type="entry name" value="AAA"/>
    <property type="match status" value="1"/>
</dbReference>
<dbReference type="SMART" id="SM00382">
    <property type="entry name" value="AAA"/>
    <property type="match status" value="1"/>
</dbReference>
<dbReference type="STRING" id="94130.A0A2Z6SEH0"/>